<reference evidence="2" key="3">
    <citation type="submission" date="2021-01" db="EMBL/GenBank/DDBJ databases">
        <authorList>
            <person name="Guzman M.S."/>
        </authorList>
    </citation>
    <scope>NUCLEOTIDE SEQUENCE</scope>
    <source>
        <strain evidence="2">AB19</strain>
    </source>
</reference>
<evidence type="ECO:0000313" key="2">
    <source>
        <dbReference type="EMBL" id="MBL3578684.1"/>
    </source>
</evidence>
<keyword evidence="5" id="KW-1185">Reference proteome</keyword>
<organism evidence="3 4">
    <name type="scientific">Rhodovulum visakhapatnamense</name>
    <dbReference type="NCBI Taxonomy" id="364297"/>
    <lineage>
        <taxon>Bacteria</taxon>
        <taxon>Pseudomonadati</taxon>
        <taxon>Pseudomonadota</taxon>
        <taxon>Alphaproteobacteria</taxon>
        <taxon>Rhodobacterales</taxon>
        <taxon>Paracoccaceae</taxon>
        <taxon>Rhodovulum</taxon>
    </lineage>
</organism>
<gene>
    <name evidence="3" type="ORF">EV657_11315</name>
    <name evidence="2" type="ORF">JMJ92_11040</name>
</gene>
<name>A0A4R8FNH9_9RHOB</name>
<feature type="transmembrane region" description="Helical" evidence="1">
    <location>
        <begin position="33"/>
        <end position="53"/>
    </location>
</feature>
<reference evidence="3 4" key="1">
    <citation type="submission" date="2019-03" db="EMBL/GenBank/DDBJ databases">
        <title>Genomic Encyclopedia of Type Strains, Phase IV (KMG-IV): sequencing the most valuable type-strain genomes for metagenomic binning, comparative biology and taxonomic classification.</title>
        <authorList>
            <person name="Goeker M."/>
        </authorList>
    </citation>
    <scope>NUCLEOTIDE SEQUENCE [LARGE SCALE GENOMIC DNA]</scope>
    <source>
        <strain evidence="3 4">JA181</strain>
    </source>
</reference>
<dbReference type="EMBL" id="JAESIL010000041">
    <property type="protein sequence ID" value="MBL3578684.1"/>
    <property type="molecule type" value="Genomic_DNA"/>
</dbReference>
<evidence type="ECO:0000313" key="3">
    <source>
        <dbReference type="EMBL" id="TDX27940.1"/>
    </source>
</evidence>
<keyword evidence="1" id="KW-1133">Transmembrane helix</keyword>
<sequence>MDRLSLLLTPMTGAVITGMLVIVMFSLGFYSWIAVAIGAGIGCVLAWPAAYVVSRRIKQSDPRWPTRAEADRLRGGLPEV</sequence>
<dbReference type="Proteomes" id="UP000295484">
    <property type="component" value="Unassembled WGS sequence"/>
</dbReference>
<evidence type="ECO:0000256" key="1">
    <source>
        <dbReference type="SAM" id="Phobius"/>
    </source>
</evidence>
<protein>
    <submittedName>
        <fullName evidence="3">Uncharacterized protein</fullName>
    </submittedName>
</protein>
<accession>A0A4R8FNH9</accession>
<reference evidence="5" key="2">
    <citation type="submission" date="2021-01" db="EMBL/GenBank/DDBJ databases">
        <title>Draft genomes of Rhodovulum sulfidophilum.</title>
        <authorList>
            <person name="Guzman M.S."/>
        </authorList>
    </citation>
    <scope>NUCLEOTIDE SEQUENCE [LARGE SCALE GENOMIC DNA]</scope>
    <source>
        <strain evidence="5">AB19</strain>
    </source>
</reference>
<dbReference type="EMBL" id="SOEB01000013">
    <property type="protein sequence ID" value="TDX27940.1"/>
    <property type="molecule type" value="Genomic_DNA"/>
</dbReference>
<comment type="caution">
    <text evidence="3">The sequence shown here is derived from an EMBL/GenBank/DDBJ whole genome shotgun (WGS) entry which is preliminary data.</text>
</comment>
<dbReference type="RefSeq" id="WP_075785296.1">
    <property type="nucleotide sequence ID" value="NZ_JAESIL010000041.1"/>
</dbReference>
<proteinExistence type="predicted"/>
<evidence type="ECO:0000313" key="4">
    <source>
        <dbReference type="Proteomes" id="UP000295484"/>
    </source>
</evidence>
<keyword evidence="1" id="KW-0812">Transmembrane</keyword>
<feature type="transmembrane region" description="Helical" evidence="1">
    <location>
        <begin position="7"/>
        <end position="27"/>
    </location>
</feature>
<dbReference type="AlphaFoldDB" id="A0A4R8FNH9"/>
<dbReference type="Proteomes" id="UP000635853">
    <property type="component" value="Unassembled WGS sequence"/>
</dbReference>
<keyword evidence="1" id="KW-0472">Membrane</keyword>
<evidence type="ECO:0000313" key="5">
    <source>
        <dbReference type="Proteomes" id="UP000635853"/>
    </source>
</evidence>